<evidence type="ECO:0000313" key="4">
    <source>
        <dbReference type="EMBL" id="MFB9646695.1"/>
    </source>
</evidence>
<feature type="domain" description="CdaR GGDEF-like" evidence="3">
    <location>
        <begin position="206"/>
        <end position="315"/>
    </location>
</feature>
<dbReference type="EMBL" id="JBHMBE010000004">
    <property type="protein sequence ID" value="MFB9646695.1"/>
    <property type="molecule type" value="Genomic_DNA"/>
</dbReference>
<dbReference type="InterPro" id="IPR025736">
    <property type="entry name" value="PucR_C-HTH_dom"/>
</dbReference>
<dbReference type="Pfam" id="PF13556">
    <property type="entry name" value="HTH_30"/>
    <property type="match status" value="1"/>
</dbReference>
<dbReference type="InterPro" id="IPR041522">
    <property type="entry name" value="CdaR_GGDEF"/>
</dbReference>
<sequence length="429" mass="46860">MVNRIDDVLRHVPLRERPQPLNDARTIAALSEGIEPRLVDWSLGVAHAAAEEAYGDVAPARFEILAEMIGMAIESISINLIRYLLTGRDNAAGVRVSKAQRTSTLQAVHIGIPLERIIGGMRALDHRWRRTFIEIVVQSMPHEHAVALLTDIDRSLATYFGALIDENARIYTDEHERLRDQRVVGQRQLLERLISGVHVDDAVILQVFGVQPHSEHVCVVVSPSAHAEARAPQLDFAGFRQSVARRFADRIVNSVPVDQDTVWILITGASQLDEPVAEWLAGVATEMPGSLVSIGLVGSGTSGLRTSCLTATAAHALNRLSPKAGPVVTFAADGMLALAAQSPELARLFVQSEIGPLLGPGPLRDDLHRTLSTLIGLNGSLVRAAEVLYVHRNTIAYRLKRIEEILGRDPMARPVETRTALLLADYLSE</sequence>
<dbReference type="InterPro" id="IPR042070">
    <property type="entry name" value="PucR_C-HTH_sf"/>
</dbReference>
<evidence type="ECO:0000259" key="3">
    <source>
        <dbReference type="Pfam" id="PF17853"/>
    </source>
</evidence>
<reference evidence="4 5" key="1">
    <citation type="submission" date="2024-09" db="EMBL/GenBank/DDBJ databases">
        <authorList>
            <person name="Sun Q."/>
            <person name="Mori K."/>
        </authorList>
    </citation>
    <scope>NUCLEOTIDE SEQUENCE [LARGE SCALE GENOMIC DNA]</scope>
    <source>
        <strain evidence="4 5">JCM 1342</strain>
    </source>
</reference>
<dbReference type="Gene3D" id="1.10.10.2840">
    <property type="entry name" value="PucR C-terminal helix-turn-helix domain"/>
    <property type="match status" value="1"/>
</dbReference>
<accession>A0ABV5T262</accession>
<comment type="caution">
    <text evidence="4">The sequence shown here is derived from an EMBL/GenBank/DDBJ whole genome shotgun (WGS) entry which is preliminary data.</text>
</comment>
<dbReference type="RefSeq" id="WP_344715322.1">
    <property type="nucleotide sequence ID" value="NZ_BAAAWH010000001.1"/>
</dbReference>
<dbReference type="InterPro" id="IPR051448">
    <property type="entry name" value="CdaR-like_regulators"/>
</dbReference>
<comment type="similarity">
    <text evidence="1">Belongs to the CdaR family.</text>
</comment>
<dbReference type="Pfam" id="PF17853">
    <property type="entry name" value="GGDEF_2"/>
    <property type="match status" value="1"/>
</dbReference>
<dbReference type="Proteomes" id="UP001589611">
    <property type="component" value="Unassembled WGS sequence"/>
</dbReference>
<proteinExistence type="inferred from homology"/>
<evidence type="ECO:0000259" key="2">
    <source>
        <dbReference type="Pfam" id="PF13556"/>
    </source>
</evidence>
<keyword evidence="5" id="KW-1185">Reference proteome</keyword>
<feature type="domain" description="PucR C-terminal helix-turn-helix" evidence="2">
    <location>
        <begin position="367"/>
        <end position="424"/>
    </location>
</feature>
<organism evidence="4 5">
    <name type="scientific">Microbacterium terregens</name>
    <dbReference type="NCBI Taxonomy" id="69363"/>
    <lineage>
        <taxon>Bacteria</taxon>
        <taxon>Bacillati</taxon>
        <taxon>Actinomycetota</taxon>
        <taxon>Actinomycetes</taxon>
        <taxon>Micrococcales</taxon>
        <taxon>Microbacteriaceae</taxon>
        <taxon>Microbacterium</taxon>
    </lineage>
</organism>
<evidence type="ECO:0000256" key="1">
    <source>
        <dbReference type="ARBA" id="ARBA00006754"/>
    </source>
</evidence>
<dbReference type="PANTHER" id="PTHR33744:SF1">
    <property type="entry name" value="DNA-BINDING TRANSCRIPTIONAL ACTIVATOR ADER"/>
    <property type="match status" value="1"/>
</dbReference>
<evidence type="ECO:0000313" key="5">
    <source>
        <dbReference type="Proteomes" id="UP001589611"/>
    </source>
</evidence>
<protein>
    <submittedName>
        <fullName evidence="4">PucR family transcriptional regulator</fullName>
    </submittedName>
</protein>
<dbReference type="PANTHER" id="PTHR33744">
    <property type="entry name" value="CARBOHYDRATE DIACID REGULATOR"/>
    <property type="match status" value="1"/>
</dbReference>
<name>A0ABV5T262_9MICO</name>
<gene>
    <name evidence="4" type="ORF">ACFFPJ_12915</name>
</gene>